<accession>A0A2K3M7S7</accession>
<protein>
    <submittedName>
        <fullName evidence="1">F-box protein</fullName>
    </submittedName>
</protein>
<sequence length="179" mass="20951">MELSHLSRFQISKEALSVVNHTSRPPPHHPNSFALLLSVILSLNLEEDSYRKLLHPLSNEKYNSNMVIHELKGCLCIISQHPNYSDFWIMKEHGNEQSWTKLLSVPYMTDPEFYAYSRVLYVSEDDQVLMQVSKRKKFSLVIYDFRNDTFNIPKIQNINDDPVIPNIYVESLISPFSQY</sequence>
<organism evidence="1 2">
    <name type="scientific">Trifolium pratense</name>
    <name type="common">Red clover</name>
    <dbReference type="NCBI Taxonomy" id="57577"/>
    <lineage>
        <taxon>Eukaryota</taxon>
        <taxon>Viridiplantae</taxon>
        <taxon>Streptophyta</taxon>
        <taxon>Embryophyta</taxon>
        <taxon>Tracheophyta</taxon>
        <taxon>Spermatophyta</taxon>
        <taxon>Magnoliopsida</taxon>
        <taxon>eudicotyledons</taxon>
        <taxon>Gunneridae</taxon>
        <taxon>Pentapetalae</taxon>
        <taxon>rosids</taxon>
        <taxon>fabids</taxon>
        <taxon>Fabales</taxon>
        <taxon>Fabaceae</taxon>
        <taxon>Papilionoideae</taxon>
        <taxon>50 kb inversion clade</taxon>
        <taxon>NPAAA clade</taxon>
        <taxon>Hologalegina</taxon>
        <taxon>IRL clade</taxon>
        <taxon>Trifolieae</taxon>
        <taxon>Trifolium</taxon>
    </lineage>
</organism>
<dbReference type="InterPro" id="IPR017451">
    <property type="entry name" value="F-box-assoc_interact_dom"/>
</dbReference>
<comment type="caution">
    <text evidence="1">The sequence shown here is derived from an EMBL/GenBank/DDBJ whole genome shotgun (WGS) entry which is preliminary data.</text>
</comment>
<reference evidence="1 2" key="2">
    <citation type="journal article" date="2017" name="Front. Plant Sci.">
        <title>Gene Classification and Mining of Molecular Markers Useful in Red Clover (Trifolium pratense) Breeding.</title>
        <authorList>
            <person name="Istvanek J."/>
            <person name="Dluhosova J."/>
            <person name="Dluhos P."/>
            <person name="Patkova L."/>
            <person name="Nedelnik J."/>
            <person name="Repkova J."/>
        </authorList>
    </citation>
    <scope>NUCLEOTIDE SEQUENCE [LARGE SCALE GENOMIC DNA]</scope>
    <source>
        <strain evidence="2">cv. Tatra</strain>
        <tissue evidence="1">Young leaves</tissue>
    </source>
</reference>
<dbReference type="Proteomes" id="UP000236291">
    <property type="component" value="Unassembled WGS sequence"/>
</dbReference>
<gene>
    <name evidence="1" type="ORF">L195_g042891</name>
</gene>
<name>A0A2K3M7S7_TRIPR</name>
<evidence type="ECO:0000313" key="1">
    <source>
        <dbReference type="EMBL" id="PNX86809.1"/>
    </source>
</evidence>
<reference evidence="1 2" key="1">
    <citation type="journal article" date="2014" name="Am. J. Bot.">
        <title>Genome assembly and annotation for red clover (Trifolium pratense; Fabaceae).</title>
        <authorList>
            <person name="Istvanek J."/>
            <person name="Jaros M."/>
            <person name="Krenek A."/>
            <person name="Repkova J."/>
        </authorList>
    </citation>
    <scope>NUCLEOTIDE SEQUENCE [LARGE SCALE GENOMIC DNA]</scope>
    <source>
        <strain evidence="2">cv. Tatra</strain>
        <tissue evidence="1">Young leaves</tissue>
    </source>
</reference>
<evidence type="ECO:0000313" key="2">
    <source>
        <dbReference type="Proteomes" id="UP000236291"/>
    </source>
</evidence>
<proteinExistence type="predicted"/>
<dbReference type="AlphaFoldDB" id="A0A2K3M7S7"/>
<dbReference type="ExpressionAtlas" id="A0A2K3M7S7">
    <property type="expression patterns" value="baseline"/>
</dbReference>
<dbReference type="NCBIfam" id="TIGR01640">
    <property type="entry name" value="F_box_assoc_1"/>
    <property type="match status" value="1"/>
</dbReference>
<dbReference type="EMBL" id="ASHM01052179">
    <property type="protein sequence ID" value="PNX86809.1"/>
    <property type="molecule type" value="Genomic_DNA"/>
</dbReference>